<reference evidence="6 7" key="1">
    <citation type="submission" date="2012-08" db="EMBL/GenBank/DDBJ databases">
        <title>Whole genome shotgun sequence of Kineosphaera limosa NBRC 100340.</title>
        <authorList>
            <person name="Yoshida I."/>
            <person name="Isaki S."/>
            <person name="Hosoyama A."/>
            <person name="Tsuchikane K."/>
            <person name="Katsumata H."/>
            <person name="Ando Y."/>
            <person name="Ohji S."/>
            <person name="Hamada M."/>
            <person name="Tamura T."/>
            <person name="Yamazoe A."/>
            <person name="Yamazaki S."/>
            <person name="Fujita N."/>
        </authorList>
    </citation>
    <scope>NUCLEOTIDE SEQUENCE [LARGE SCALE GENOMIC DNA]</scope>
    <source>
        <strain evidence="6 7">NBRC 100340</strain>
    </source>
</reference>
<feature type="domain" description="HipA-like C-terminal" evidence="4">
    <location>
        <begin position="175"/>
        <end position="389"/>
    </location>
</feature>
<keyword evidence="7" id="KW-1185">Reference proteome</keyword>
<name>K6W8B7_9MICO</name>
<accession>K6W8B7</accession>
<evidence type="ECO:0000313" key="7">
    <source>
        <dbReference type="Proteomes" id="UP000008366"/>
    </source>
</evidence>
<dbReference type="RefSeq" id="WP_006591972.1">
    <property type="nucleotide sequence ID" value="NZ_BAHD01000020.1"/>
</dbReference>
<feature type="domain" description="HipA N-terminal subdomain 1" evidence="5">
    <location>
        <begin position="32"/>
        <end position="131"/>
    </location>
</feature>
<comment type="caution">
    <text evidence="6">The sequence shown here is derived from an EMBL/GenBank/DDBJ whole genome shotgun (WGS) entry which is preliminary data.</text>
</comment>
<evidence type="ECO:0000313" key="6">
    <source>
        <dbReference type="EMBL" id="GAB95440.1"/>
    </source>
</evidence>
<evidence type="ECO:0008006" key="8">
    <source>
        <dbReference type="Google" id="ProtNLM"/>
    </source>
</evidence>
<dbReference type="AlphaFoldDB" id="K6W8B7"/>
<protein>
    <recommendedName>
        <fullName evidence="8">HipA-like C-terminal domain-containing protein</fullName>
    </recommendedName>
</protein>
<dbReference type="PANTHER" id="PTHR37419:SF8">
    <property type="entry name" value="TOXIN YJJJ"/>
    <property type="match status" value="1"/>
</dbReference>
<dbReference type="InterPro" id="IPR017508">
    <property type="entry name" value="HipA_N1"/>
</dbReference>
<dbReference type="InterPro" id="IPR012893">
    <property type="entry name" value="HipA-like_C"/>
</dbReference>
<dbReference type="Pfam" id="PF13657">
    <property type="entry name" value="Couple_hipA"/>
    <property type="match status" value="1"/>
</dbReference>
<keyword evidence="3" id="KW-0418">Kinase</keyword>
<dbReference type="PANTHER" id="PTHR37419">
    <property type="entry name" value="SERINE/THREONINE-PROTEIN KINASE TOXIN HIPA"/>
    <property type="match status" value="1"/>
</dbReference>
<evidence type="ECO:0000256" key="3">
    <source>
        <dbReference type="ARBA" id="ARBA00022777"/>
    </source>
</evidence>
<dbReference type="InterPro" id="IPR052028">
    <property type="entry name" value="HipA_Ser/Thr_kinase"/>
</dbReference>
<comment type="similarity">
    <text evidence="1">Belongs to the HipA Ser/Thr kinase family.</text>
</comment>
<dbReference type="EMBL" id="BAHD01000020">
    <property type="protein sequence ID" value="GAB95440.1"/>
    <property type="molecule type" value="Genomic_DNA"/>
</dbReference>
<dbReference type="GO" id="GO:0004674">
    <property type="term" value="F:protein serine/threonine kinase activity"/>
    <property type="evidence" value="ECO:0007669"/>
    <property type="project" value="TreeGrafter"/>
</dbReference>
<evidence type="ECO:0000256" key="1">
    <source>
        <dbReference type="ARBA" id="ARBA00010164"/>
    </source>
</evidence>
<dbReference type="OrthoDB" id="3182374at2"/>
<keyword evidence="2" id="KW-0808">Transferase</keyword>
<proteinExistence type="inferred from homology"/>
<evidence type="ECO:0000256" key="2">
    <source>
        <dbReference type="ARBA" id="ARBA00022679"/>
    </source>
</evidence>
<evidence type="ECO:0000259" key="5">
    <source>
        <dbReference type="Pfam" id="PF13657"/>
    </source>
</evidence>
<organism evidence="6 7">
    <name type="scientific">Kineosphaera limosa NBRC 100340</name>
    <dbReference type="NCBI Taxonomy" id="1184609"/>
    <lineage>
        <taxon>Bacteria</taxon>
        <taxon>Bacillati</taxon>
        <taxon>Actinomycetota</taxon>
        <taxon>Actinomycetes</taxon>
        <taxon>Micrococcales</taxon>
        <taxon>Dermatophilaceae</taxon>
        <taxon>Kineosphaera</taxon>
    </lineage>
</organism>
<gene>
    <name evidence="6" type="ORF">KILIM_020_00080</name>
</gene>
<sequence>MTTSEATAAEDRPVRAFAWAWLPNATEPVLTGRIDVVGDRHFFTYARSYLARSDAISLYVPELPLQRGPQGPANGLALAGCLRDAAPDAWGQRVILAEHHGRLTRSSDTGDLSILTYLLESGSNRIGALDFTDAADDYQPRHTDASLDELQKAAGLLDSGEPLSPTLAAALVRGTSIGGARPKALVTQAGQHWVAKFSSTTDHYPVVKSEALALALARRVGVNVPAGELSRSLGRDVLLLQRFDRTPAGGRRLLVSALTMLGLDEMFGRYATYVDLADLVRSRFTRPDPTLRELFSRIAFNICIGNTDDHARNHAAFWDGQALTLTPAYDLCPQPRSGSEAAQAMAYSPAGERASRLGQLVSAAHVYHLDEGSAQDIVNSQVEGIRMSWNEAAEAAHLTQVERDLLWGRQILNSFIFS</sequence>
<evidence type="ECO:0000259" key="4">
    <source>
        <dbReference type="Pfam" id="PF07804"/>
    </source>
</evidence>
<dbReference type="eggNOG" id="COG3550">
    <property type="taxonomic scope" value="Bacteria"/>
</dbReference>
<dbReference type="Proteomes" id="UP000008366">
    <property type="component" value="Unassembled WGS sequence"/>
</dbReference>
<dbReference type="GO" id="GO:0005829">
    <property type="term" value="C:cytosol"/>
    <property type="evidence" value="ECO:0007669"/>
    <property type="project" value="TreeGrafter"/>
</dbReference>
<dbReference type="STRING" id="1184609.KILIM_020_00080"/>
<dbReference type="Pfam" id="PF07804">
    <property type="entry name" value="HipA_C"/>
    <property type="match status" value="1"/>
</dbReference>